<dbReference type="CDD" id="cd00065">
    <property type="entry name" value="FYVE_like_SF"/>
    <property type="match status" value="1"/>
</dbReference>
<keyword evidence="3" id="KW-0862">Zinc</keyword>
<dbReference type="InterPro" id="IPR000306">
    <property type="entry name" value="Znf_FYVE"/>
</dbReference>
<protein>
    <recommendedName>
        <fullName evidence="5">FYVE-type domain-containing protein</fullName>
    </recommendedName>
</protein>
<dbReference type="RefSeq" id="XP_008618588.1">
    <property type="nucleotide sequence ID" value="XM_008620366.1"/>
</dbReference>
<evidence type="ECO:0000256" key="4">
    <source>
        <dbReference type="PROSITE-ProRule" id="PRU00091"/>
    </source>
</evidence>
<organism evidence="6 7">
    <name type="scientific">Saprolegnia diclina (strain VS20)</name>
    <dbReference type="NCBI Taxonomy" id="1156394"/>
    <lineage>
        <taxon>Eukaryota</taxon>
        <taxon>Sar</taxon>
        <taxon>Stramenopiles</taxon>
        <taxon>Oomycota</taxon>
        <taxon>Saprolegniomycetes</taxon>
        <taxon>Saprolegniales</taxon>
        <taxon>Saprolegniaceae</taxon>
        <taxon>Saprolegnia</taxon>
    </lineage>
</organism>
<name>T0Q3L1_SAPDV</name>
<dbReference type="InterPro" id="IPR017455">
    <property type="entry name" value="Znf_FYVE-rel"/>
</dbReference>
<dbReference type="InterPro" id="IPR013083">
    <property type="entry name" value="Znf_RING/FYVE/PHD"/>
</dbReference>
<evidence type="ECO:0000313" key="6">
    <source>
        <dbReference type="EMBL" id="EQC27975.1"/>
    </source>
</evidence>
<dbReference type="PANTHER" id="PTHR13510">
    <property type="entry name" value="FYVE-FINGER-CONTAINING RAB5 EFFECTOR PROTEIN RABENOSYN-5-RELATED"/>
    <property type="match status" value="1"/>
</dbReference>
<proteinExistence type="predicted"/>
<accession>T0Q3L1</accession>
<dbReference type="SUPFAM" id="SSF57903">
    <property type="entry name" value="FYVE/PHD zinc finger"/>
    <property type="match status" value="1"/>
</dbReference>
<dbReference type="VEuPathDB" id="FungiDB:SDRG_14251"/>
<evidence type="ECO:0000256" key="3">
    <source>
        <dbReference type="ARBA" id="ARBA00022833"/>
    </source>
</evidence>
<evidence type="ECO:0000256" key="2">
    <source>
        <dbReference type="ARBA" id="ARBA00022771"/>
    </source>
</evidence>
<dbReference type="InParanoid" id="T0Q3L1"/>
<dbReference type="AlphaFoldDB" id="T0Q3L1"/>
<keyword evidence="2 4" id="KW-0863">Zinc-finger</keyword>
<feature type="domain" description="FYVE-type" evidence="5">
    <location>
        <begin position="205"/>
        <end position="260"/>
    </location>
</feature>
<keyword evidence="1" id="KW-0479">Metal-binding</keyword>
<evidence type="ECO:0000256" key="1">
    <source>
        <dbReference type="ARBA" id="ARBA00022723"/>
    </source>
</evidence>
<dbReference type="PANTHER" id="PTHR13510:SF44">
    <property type="entry name" value="RABENOSYN-5"/>
    <property type="match status" value="1"/>
</dbReference>
<sequence length="379" mass="41483">MSLPLPPGFFECPPLSSLEATQLRLLADQVCTDAIATALATAKLPTTKVMAHPRTKRLHWGTDLYRSEIDAVTGVSQIATSYDQLHTFYDVATPKQLRTFGTVASQTLLDRVVLYSLEQSRSTSFRVTSILWAAMQSTLLGKGVLAKRDTCYLECLRDVAVVDESGQVMERIVGEMLNLEDYFCADDVQSRLVRQRRLSSPAPYRANASYCDVCFGAFKLLSQKLQCYFCHQIACTKCAHVHVATSTLVTKKVRVCTNCYCPPTDAVARRTSLSDDMARSAIYTVRGGCVVPSPPHDTVNDNEDKIVLLSSRALPKLAQEPRRVRSGSTDSTASGSDAFDRQSVGIFGLDTARTALESMSSFGSYATTVVGSSVRIRTG</sequence>
<evidence type="ECO:0000259" key="5">
    <source>
        <dbReference type="PROSITE" id="PS50178"/>
    </source>
</evidence>
<keyword evidence="7" id="KW-1185">Reference proteome</keyword>
<dbReference type="InterPro" id="IPR011011">
    <property type="entry name" value="Znf_FYVE_PHD"/>
</dbReference>
<dbReference type="InterPro" id="IPR052727">
    <property type="entry name" value="Rab4/Rab5_effector"/>
</dbReference>
<dbReference type="Gene3D" id="3.30.40.10">
    <property type="entry name" value="Zinc/RING finger domain, C3HC4 (zinc finger)"/>
    <property type="match status" value="1"/>
</dbReference>
<dbReference type="GeneID" id="19954978"/>
<dbReference type="Pfam" id="PF01363">
    <property type="entry name" value="FYVE"/>
    <property type="match status" value="1"/>
</dbReference>
<dbReference type="GO" id="GO:0008270">
    <property type="term" value="F:zinc ion binding"/>
    <property type="evidence" value="ECO:0007669"/>
    <property type="project" value="UniProtKB-KW"/>
</dbReference>
<gene>
    <name evidence="6" type="ORF">SDRG_14251</name>
</gene>
<reference evidence="6 7" key="1">
    <citation type="submission" date="2012-04" db="EMBL/GenBank/DDBJ databases">
        <title>The Genome Sequence of Saprolegnia declina VS20.</title>
        <authorList>
            <consortium name="The Broad Institute Genome Sequencing Platform"/>
            <person name="Russ C."/>
            <person name="Nusbaum C."/>
            <person name="Tyler B."/>
            <person name="van West P."/>
            <person name="Dieguez-Uribeondo J."/>
            <person name="de Bruijn I."/>
            <person name="Tripathy S."/>
            <person name="Jiang R."/>
            <person name="Young S.K."/>
            <person name="Zeng Q."/>
            <person name="Gargeya S."/>
            <person name="Fitzgerald M."/>
            <person name="Haas B."/>
            <person name="Abouelleil A."/>
            <person name="Alvarado L."/>
            <person name="Arachchi H.M."/>
            <person name="Berlin A."/>
            <person name="Chapman S.B."/>
            <person name="Goldberg J."/>
            <person name="Griggs A."/>
            <person name="Gujja S."/>
            <person name="Hansen M."/>
            <person name="Howarth C."/>
            <person name="Imamovic A."/>
            <person name="Larimer J."/>
            <person name="McCowen C."/>
            <person name="Montmayeur A."/>
            <person name="Murphy C."/>
            <person name="Neiman D."/>
            <person name="Pearson M."/>
            <person name="Priest M."/>
            <person name="Roberts A."/>
            <person name="Saif S."/>
            <person name="Shea T."/>
            <person name="Sisk P."/>
            <person name="Sykes S."/>
            <person name="Wortman J."/>
            <person name="Nusbaum C."/>
            <person name="Birren B."/>
        </authorList>
    </citation>
    <scope>NUCLEOTIDE SEQUENCE [LARGE SCALE GENOMIC DNA]</scope>
    <source>
        <strain evidence="6 7">VS20</strain>
    </source>
</reference>
<dbReference type="PROSITE" id="PS50178">
    <property type="entry name" value="ZF_FYVE"/>
    <property type="match status" value="1"/>
</dbReference>
<dbReference type="Proteomes" id="UP000030762">
    <property type="component" value="Unassembled WGS sequence"/>
</dbReference>
<dbReference type="EMBL" id="JH767200">
    <property type="protein sequence ID" value="EQC27975.1"/>
    <property type="molecule type" value="Genomic_DNA"/>
</dbReference>
<evidence type="ECO:0000313" key="7">
    <source>
        <dbReference type="Proteomes" id="UP000030762"/>
    </source>
</evidence>